<feature type="domain" description="FAS1" evidence="1">
    <location>
        <begin position="7"/>
        <end position="141"/>
    </location>
</feature>
<accession>A0A1D7XNS9</accession>
<dbReference type="OrthoDB" id="9800666at2"/>
<dbReference type="SUPFAM" id="SSF82153">
    <property type="entry name" value="FAS1 domain"/>
    <property type="match status" value="1"/>
</dbReference>
<dbReference type="InterPro" id="IPR036378">
    <property type="entry name" value="FAS1_dom_sf"/>
</dbReference>
<dbReference type="InterPro" id="IPR050904">
    <property type="entry name" value="Adhesion/Biosynth-related"/>
</dbReference>
<evidence type="ECO:0000313" key="3">
    <source>
        <dbReference type="Proteomes" id="UP000094652"/>
    </source>
</evidence>
<dbReference type="EMBL" id="CP017253">
    <property type="protein sequence ID" value="AOR24966.2"/>
    <property type="molecule type" value="Genomic_DNA"/>
</dbReference>
<evidence type="ECO:0000313" key="2">
    <source>
        <dbReference type="EMBL" id="AOR24966.2"/>
    </source>
</evidence>
<dbReference type="Proteomes" id="UP000094652">
    <property type="component" value="Chromosome"/>
</dbReference>
<dbReference type="FunFam" id="2.30.180.10:FF:000019">
    <property type="entry name" value="Cell surface lipoprotein"/>
    <property type="match status" value="1"/>
</dbReference>
<gene>
    <name evidence="2" type="ORF">BGI42_12245</name>
</gene>
<dbReference type="Gene3D" id="2.30.180.10">
    <property type="entry name" value="FAS1 domain"/>
    <property type="match status" value="1"/>
</dbReference>
<dbReference type="AlphaFoldDB" id="A0A1D7XNS9"/>
<dbReference type="PANTHER" id="PTHR10900:SF77">
    <property type="entry name" value="FI19380P1"/>
    <property type="match status" value="1"/>
</dbReference>
<dbReference type="InterPro" id="IPR000782">
    <property type="entry name" value="FAS1_domain"/>
</dbReference>
<reference evidence="3" key="1">
    <citation type="submission" date="2016-09" db="EMBL/GenBank/DDBJ databases">
        <title>Genomics of Clostridium taeniosporum, an organism which forms endospores with ribbon-like appendages.</title>
        <authorList>
            <person name="Walker J.R."/>
        </authorList>
    </citation>
    <scope>NUCLEOTIDE SEQUENCE [LARGE SCALE GENOMIC DNA]</scope>
    <source>
        <strain evidence="3">1/k</strain>
    </source>
</reference>
<dbReference type="KEGG" id="ctae:BGI42_12245"/>
<proteinExistence type="predicted"/>
<sequence length="143" mass="15461">MGDEKASKDIVDIAISDGRFKTLVTALKSAELVDALKGEGPFTVFAPTDDAFAKLPKEKLDELLKPENKKALVDILKYHVVPSKVSSKDVIKLDGKEITMANGKKAKIKVKDGSVYINDVKVTTTDIMGKNGVIHVIDAVLIP</sequence>
<keyword evidence="3" id="KW-1185">Reference proteome</keyword>
<name>A0A1D7XNS9_9CLOT</name>
<dbReference type="PROSITE" id="PS50213">
    <property type="entry name" value="FAS1"/>
    <property type="match status" value="1"/>
</dbReference>
<dbReference type="PANTHER" id="PTHR10900">
    <property type="entry name" value="PERIOSTIN-RELATED"/>
    <property type="match status" value="1"/>
</dbReference>
<evidence type="ECO:0000259" key="1">
    <source>
        <dbReference type="PROSITE" id="PS50213"/>
    </source>
</evidence>
<organism evidence="2 3">
    <name type="scientific">Clostridium taeniosporum</name>
    <dbReference type="NCBI Taxonomy" id="394958"/>
    <lineage>
        <taxon>Bacteria</taxon>
        <taxon>Bacillati</taxon>
        <taxon>Bacillota</taxon>
        <taxon>Clostridia</taxon>
        <taxon>Eubacteriales</taxon>
        <taxon>Clostridiaceae</taxon>
        <taxon>Clostridium</taxon>
    </lineage>
</organism>
<dbReference type="Pfam" id="PF02469">
    <property type="entry name" value="Fasciclin"/>
    <property type="match status" value="1"/>
</dbReference>
<dbReference type="SMART" id="SM00554">
    <property type="entry name" value="FAS1"/>
    <property type="match status" value="1"/>
</dbReference>
<dbReference type="STRING" id="394958.BGI42_12245"/>
<protein>
    <submittedName>
        <fullName evidence="2">Fasciclin</fullName>
    </submittedName>
</protein>